<sequence length="418" mass="47709">MFKKRWLIVISSLCFILSSCSSMGSSVKDPKHEKKWATDAKTFLLADSGELAGSKYDEKKLWEKIQDLPSELTAEKAYRELVYLLAEDYRPLVKELNQFKPEFQISPVKSEMMHKKVQKINLAIVFDSSQAVNRKINNQLKLNLEKMAIQNFATSFPRSSHLTIRGFGGKFQASSSCDKTDIADPNSFNKFQAGGSTALAQGLMDAGEDLAKRRKADKNVIILIAGGTDSCKKDPVSMAKTLHQKEDLKAEIHVIGLGTTPSQSTKLKQVAKAGGGKFILAQSVYDIENTFRDNIYAGWDYYVNSWKVKNVYALNDFQTKINEKIERLVGLNPYKSRFYQLKVKETQHLQKGLELMIAAQKIDPKQASQLNEKIDKRYDLIQNFYYQQYQEKKKFIDQQIQKSSQEIDKMYIKAQKMN</sequence>
<dbReference type="RefSeq" id="WP_113657784.1">
    <property type="nucleotide sequence ID" value="NZ_KZ845664.1"/>
</dbReference>
<dbReference type="InterPro" id="IPR036465">
    <property type="entry name" value="vWFA_dom_sf"/>
</dbReference>
<comment type="caution">
    <text evidence="3">The sequence shown here is derived from an EMBL/GenBank/DDBJ whole genome shotgun (WGS) entry which is preliminary data.</text>
</comment>
<dbReference type="AlphaFoldDB" id="A0A364K713"/>
<dbReference type="InterPro" id="IPR002035">
    <property type="entry name" value="VWF_A"/>
</dbReference>
<keyword evidence="1" id="KW-0732">Signal</keyword>
<evidence type="ECO:0000313" key="3">
    <source>
        <dbReference type="EMBL" id="RAL26099.1"/>
    </source>
</evidence>
<evidence type="ECO:0000313" key="4">
    <source>
        <dbReference type="Proteomes" id="UP000251213"/>
    </source>
</evidence>
<dbReference type="Pfam" id="PF13768">
    <property type="entry name" value="VWA_3"/>
    <property type="match status" value="1"/>
</dbReference>
<evidence type="ECO:0000259" key="2">
    <source>
        <dbReference type="PROSITE" id="PS50234"/>
    </source>
</evidence>
<dbReference type="Gene3D" id="3.40.50.410">
    <property type="entry name" value="von Willebrand factor, type A domain"/>
    <property type="match status" value="1"/>
</dbReference>
<proteinExistence type="predicted"/>
<feature type="signal peptide" evidence="1">
    <location>
        <begin position="1"/>
        <end position="24"/>
    </location>
</feature>
<gene>
    <name evidence="3" type="ORF">DL897_03600</name>
</gene>
<feature type="chain" id="PRO_5016759027" description="VWFA domain-containing protein" evidence="1">
    <location>
        <begin position="25"/>
        <end position="418"/>
    </location>
</feature>
<dbReference type="EMBL" id="QJKK01000002">
    <property type="protein sequence ID" value="RAL26099.1"/>
    <property type="molecule type" value="Genomic_DNA"/>
</dbReference>
<name>A0A364K713_9BACL</name>
<dbReference type="PROSITE" id="PS50234">
    <property type="entry name" value="VWFA"/>
    <property type="match status" value="1"/>
</dbReference>
<reference evidence="3 4" key="1">
    <citation type="submission" date="2018-06" db="EMBL/GenBank/DDBJ databases">
        <title>Thermoflavimicrobium daqus sp. nov., a thermophilic microbe isolated from Moutai-flavour Daqu.</title>
        <authorList>
            <person name="Wang X."/>
            <person name="Zhou H."/>
        </authorList>
    </citation>
    <scope>NUCLEOTIDE SEQUENCE [LARGE SCALE GENOMIC DNA]</scope>
    <source>
        <strain evidence="3 4">FBKL4.011</strain>
    </source>
</reference>
<dbReference type="SMART" id="SM00327">
    <property type="entry name" value="VWA"/>
    <property type="match status" value="1"/>
</dbReference>
<reference evidence="3 4" key="2">
    <citation type="submission" date="2018-06" db="EMBL/GenBank/DDBJ databases">
        <authorList>
            <person name="Zhirakovskaya E."/>
        </authorList>
    </citation>
    <scope>NUCLEOTIDE SEQUENCE [LARGE SCALE GENOMIC DNA]</scope>
    <source>
        <strain evidence="3 4">FBKL4.011</strain>
    </source>
</reference>
<dbReference type="Proteomes" id="UP000251213">
    <property type="component" value="Unassembled WGS sequence"/>
</dbReference>
<organism evidence="3 4">
    <name type="scientific">Thermoflavimicrobium daqui</name>
    <dbReference type="NCBI Taxonomy" id="2137476"/>
    <lineage>
        <taxon>Bacteria</taxon>
        <taxon>Bacillati</taxon>
        <taxon>Bacillota</taxon>
        <taxon>Bacilli</taxon>
        <taxon>Bacillales</taxon>
        <taxon>Thermoactinomycetaceae</taxon>
        <taxon>Thermoflavimicrobium</taxon>
    </lineage>
</organism>
<dbReference type="PROSITE" id="PS51257">
    <property type="entry name" value="PROKAR_LIPOPROTEIN"/>
    <property type="match status" value="1"/>
</dbReference>
<dbReference type="SUPFAM" id="SSF53300">
    <property type="entry name" value="vWA-like"/>
    <property type="match status" value="1"/>
</dbReference>
<keyword evidence="4" id="KW-1185">Reference proteome</keyword>
<protein>
    <recommendedName>
        <fullName evidence="2">VWFA domain-containing protein</fullName>
    </recommendedName>
</protein>
<evidence type="ECO:0000256" key="1">
    <source>
        <dbReference type="SAM" id="SignalP"/>
    </source>
</evidence>
<dbReference type="OrthoDB" id="9783818at2"/>
<accession>A0A364K713</accession>
<feature type="domain" description="VWFA" evidence="2">
    <location>
        <begin position="121"/>
        <end position="328"/>
    </location>
</feature>